<dbReference type="AlphaFoldDB" id="A0A9N9TNB3"/>
<dbReference type="Proteomes" id="UP001153712">
    <property type="component" value="Chromosome 2"/>
</dbReference>
<sequence>MVAGPGVPEDRDSALKLVEFMSIMLFFAVDQQLFGMVCDYSKKLVVSAKADPAVVSLFCCENKNILWAMKRLKTFSDEVAISLMDFVRTLLLVQVRNKCFVEDCMMIDFSCGLTGSTAKMMLCLDLLLVFTLPDLFIQISPNAVKTIFFQLFSLYRDKNLSVMSLVCMRRLMKRDPWLAALDTTHIFLETQCSLKVDENSCLEFIHCLYAWMKIFNRHSFGGKTLIEVQTDVIQSYVRRAVIALENKVNFCKIMWIIPKRSC</sequence>
<dbReference type="EMBL" id="OU900095">
    <property type="protein sequence ID" value="CAG9859579.1"/>
    <property type="molecule type" value="Genomic_DNA"/>
</dbReference>
<gene>
    <name evidence="1" type="ORF">PHYEVI_LOCUS5953</name>
</gene>
<evidence type="ECO:0000313" key="1">
    <source>
        <dbReference type="EMBL" id="CAG9859579.1"/>
    </source>
</evidence>
<accession>A0A9N9TNB3</accession>
<organism evidence="1 2">
    <name type="scientific">Phyllotreta striolata</name>
    <name type="common">Striped flea beetle</name>
    <name type="synonym">Crioceris striolata</name>
    <dbReference type="NCBI Taxonomy" id="444603"/>
    <lineage>
        <taxon>Eukaryota</taxon>
        <taxon>Metazoa</taxon>
        <taxon>Ecdysozoa</taxon>
        <taxon>Arthropoda</taxon>
        <taxon>Hexapoda</taxon>
        <taxon>Insecta</taxon>
        <taxon>Pterygota</taxon>
        <taxon>Neoptera</taxon>
        <taxon>Endopterygota</taxon>
        <taxon>Coleoptera</taxon>
        <taxon>Polyphaga</taxon>
        <taxon>Cucujiformia</taxon>
        <taxon>Chrysomeloidea</taxon>
        <taxon>Chrysomelidae</taxon>
        <taxon>Galerucinae</taxon>
        <taxon>Alticini</taxon>
        <taxon>Phyllotreta</taxon>
    </lineage>
</organism>
<keyword evidence="2" id="KW-1185">Reference proteome</keyword>
<protein>
    <submittedName>
        <fullName evidence="1">Uncharacterized protein</fullName>
    </submittedName>
</protein>
<dbReference type="OrthoDB" id="6756609at2759"/>
<proteinExistence type="predicted"/>
<evidence type="ECO:0000313" key="2">
    <source>
        <dbReference type="Proteomes" id="UP001153712"/>
    </source>
</evidence>
<reference evidence="1" key="1">
    <citation type="submission" date="2022-01" db="EMBL/GenBank/DDBJ databases">
        <authorList>
            <person name="King R."/>
        </authorList>
    </citation>
    <scope>NUCLEOTIDE SEQUENCE</scope>
</reference>
<name>A0A9N9TNB3_PHYSR</name>